<dbReference type="GO" id="GO:0005634">
    <property type="term" value="C:nucleus"/>
    <property type="evidence" value="ECO:0007669"/>
    <property type="project" value="UniProtKB-SubCell"/>
</dbReference>
<dbReference type="GeneID" id="113509094"/>
<dbReference type="InParanoid" id="A0A6J1W6F7"/>
<dbReference type="GO" id="GO:0010468">
    <property type="term" value="P:regulation of gene expression"/>
    <property type="evidence" value="ECO:0007669"/>
    <property type="project" value="UniProtKB-ARBA"/>
</dbReference>
<feature type="region of interest" description="Disordered" evidence="14">
    <location>
        <begin position="223"/>
        <end position="246"/>
    </location>
</feature>
<dbReference type="Proteomes" id="UP001652740">
    <property type="component" value="Unplaced"/>
</dbReference>
<feature type="compositionally biased region" description="Basic and acidic residues" evidence="14">
    <location>
        <begin position="223"/>
        <end position="238"/>
    </location>
</feature>
<accession>A0A6J1W6F7</accession>
<dbReference type="PROSITE" id="PS51533">
    <property type="entry name" value="ADD"/>
    <property type="match status" value="1"/>
</dbReference>
<dbReference type="GO" id="GO:0005524">
    <property type="term" value="F:ATP binding"/>
    <property type="evidence" value="ECO:0007669"/>
    <property type="project" value="UniProtKB-KW"/>
</dbReference>
<feature type="region of interest" description="Disordered" evidence="14">
    <location>
        <begin position="922"/>
        <end position="950"/>
    </location>
</feature>
<dbReference type="Gene3D" id="3.30.40.10">
    <property type="entry name" value="Zinc/RING finger domain, C3HC4 (zinc finger)"/>
    <property type="match status" value="1"/>
</dbReference>
<evidence type="ECO:0000256" key="7">
    <source>
        <dbReference type="ARBA" id="ARBA00022801"/>
    </source>
</evidence>
<dbReference type="RefSeq" id="XP_026748178.2">
    <property type="nucleotide sequence ID" value="XM_026892377.3"/>
</dbReference>
<dbReference type="GO" id="GO:0031297">
    <property type="term" value="P:replication fork processing"/>
    <property type="evidence" value="ECO:0007669"/>
    <property type="project" value="TreeGrafter"/>
</dbReference>
<dbReference type="GO" id="GO:0006338">
    <property type="term" value="P:chromatin remodeling"/>
    <property type="evidence" value="ECO:0007669"/>
    <property type="project" value="TreeGrafter"/>
</dbReference>
<dbReference type="InterPro" id="IPR017907">
    <property type="entry name" value="Znf_RING_CS"/>
</dbReference>
<keyword evidence="10" id="KW-0238">DNA-binding</keyword>
<comment type="subcellular location">
    <subcellularLocation>
        <location evidence="1">Nucleus</location>
    </subcellularLocation>
</comment>
<keyword evidence="11" id="KW-0234">DNA repair</keyword>
<feature type="compositionally biased region" description="Acidic residues" evidence="14">
    <location>
        <begin position="684"/>
        <end position="701"/>
    </location>
</feature>
<dbReference type="GO" id="GO:0005721">
    <property type="term" value="C:pericentric heterochromatin"/>
    <property type="evidence" value="ECO:0007669"/>
    <property type="project" value="TreeGrafter"/>
</dbReference>
<evidence type="ECO:0000256" key="2">
    <source>
        <dbReference type="ARBA" id="ARBA00007025"/>
    </source>
</evidence>
<dbReference type="PANTHER" id="PTHR46357:SF1">
    <property type="entry name" value="TRANSCRIPTIONAL REGULATOR ATRX"/>
    <property type="match status" value="1"/>
</dbReference>
<feature type="compositionally biased region" description="Polar residues" evidence="14">
    <location>
        <begin position="758"/>
        <end position="774"/>
    </location>
</feature>
<keyword evidence="16" id="KW-1185">Reference proteome</keyword>
<dbReference type="AlphaFoldDB" id="A0A6J1W6F7"/>
<evidence type="ECO:0000256" key="9">
    <source>
        <dbReference type="ARBA" id="ARBA00022840"/>
    </source>
</evidence>
<dbReference type="PANTHER" id="PTHR46357">
    <property type="entry name" value="TRANSCRIPTIONAL REGULATOR ATRX"/>
    <property type="match status" value="1"/>
</dbReference>
<keyword evidence="7" id="KW-0378">Hydrolase</keyword>
<evidence type="ECO:0000256" key="11">
    <source>
        <dbReference type="ARBA" id="ARBA00023204"/>
    </source>
</evidence>
<comment type="catalytic activity">
    <reaction evidence="13">
        <text>ATP + H2O = ADP + phosphate + H(+)</text>
        <dbReference type="Rhea" id="RHEA:13065"/>
        <dbReference type="ChEBI" id="CHEBI:15377"/>
        <dbReference type="ChEBI" id="CHEBI:15378"/>
        <dbReference type="ChEBI" id="CHEBI:30616"/>
        <dbReference type="ChEBI" id="CHEBI:43474"/>
        <dbReference type="ChEBI" id="CHEBI:456216"/>
        <dbReference type="EC" id="3.6.4.12"/>
    </reaction>
</comment>
<evidence type="ECO:0000259" key="15">
    <source>
        <dbReference type="PROSITE" id="PS51533"/>
    </source>
</evidence>
<name>A0A6J1W6F7_GALME</name>
<evidence type="ECO:0000256" key="1">
    <source>
        <dbReference type="ARBA" id="ARBA00004123"/>
    </source>
</evidence>
<dbReference type="PROSITE" id="PS00518">
    <property type="entry name" value="ZF_RING_1"/>
    <property type="match status" value="1"/>
</dbReference>
<keyword evidence="4" id="KW-0547">Nucleotide-binding</keyword>
<keyword evidence="8" id="KW-0862">Zinc</keyword>
<dbReference type="InterPro" id="IPR025766">
    <property type="entry name" value="ADD"/>
</dbReference>
<comment type="similarity">
    <text evidence="2">Belongs to the SNF2/RAD54 helicase family.</text>
</comment>
<evidence type="ECO:0000256" key="5">
    <source>
        <dbReference type="ARBA" id="ARBA00022763"/>
    </source>
</evidence>
<dbReference type="InterPro" id="IPR041430">
    <property type="entry name" value="ADD_ATRX"/>
</dbReference>
<feature type="compositionally biased region" description="Basic and acidic residues" evidence="14">
    <location>
        <begin position="728"/>
        <end position="745"/>
    </location>
</feature>
<sequence>MSENANTESTSSEAEKPAVVTDAKFPPFPEPTDQDFEEDISEEERTFYKLKFTDLNVVKHQRLHCTACDRHLGCSARNESRMRAHPMLRTLMCHTCHTFYNSGEFEKGDDGSELYCRWCGQGGQVYCCSDCPHVFCAKCIKRNLGMPKIKEIESADDWKCFKCNSKCLWDLRALCWALLRYCDLKNKFTYNAQDPNLKEAYQKDCATDLSECCKHKGKLRKSDASRKREDKKTPDNVVKKNPVSPIPKMAPTIQVKKFASINIDELKSEKKAPKRPVSPKNKPVIIKNPIAIAPAPCPKLLNPMSIPPLAKKMKVCNTNIISPVRFNNERKQIITYPRIRPRAPQMSVQTMINNQFNGFSSSHNYNNIVNDNINLSLESLTQGLDMHAVAALANNNTSQDDDVVCTPDFPLEPLCEVTEDNTDDDVQCITPGPAPIPPKVNNPPPLVPCAGNQSDLTLSSDNIIQMTENDVTVNASTGGLKFRVDPQTLSSNKMYRLPDGRIFAINANPNMPGGYSATIVAVTENAPGAKTLSKTQTYSAKLSAVSTSTLNSQTSTPLQKSTRQGNSRLTQFSKQNTSKFSKFKKSVDTPRECDMQVPVEWYRYNLLDAVDALEYSLSRLNKLKKEATSMYLRTRTVDEMKNLHRSLDRLLNTSSSRFNEIRENLNKDLKIYLSKKAANNISEDDDDVEILPDNENDDPIFIDENSVDSNANCNDGQEVDLTGAGSSEHNDSAENRNDTIMDTSKDPLSLINKESFDTDNNTSSVDDMNNKTNETVNKNQNKIKDRQNFGNSDTAVGLIQNETKQKEQICGKLHNLNCDESMETDNVSEELTWLEKEVTSGNQHINNESELLNDSSKEIDEEVLDISKSNEKRGNIQDTKSNEVKNENSKICKEKVKASQNSGENIENVEIRDKNPKTVEINEKNVDDTEISDEKIQDDEISDEKFHDTEMSDEMIESLLKDDNGKDGIDCT</sequence>
<dbReference type="GO" id="GO:0008270">
    <property type="term" value="F:zinc ion binding"/>
    <property type="evidence" value="ECO:0007669"/>
    <property type="project" value="UniProtKB-KW"/>
</dbReference>
<evidence type="ECO:0000313" key="16">
    <source>
        <dbReference type="Proteomes" id="UP001652740"/>
    </source>
</evidence>
<keyword evidence="6" id="KW-0863">Zinc-finger</keyword>
<feature type="region of interest" description="Disordered" evidence="14">
    <location>
        <begin position="1"/>
        <end position="38"/>
    </location>
</feature>
<keyword evidence="9" id="KW-0067">ATP-binding</keyword>
<evidence type="ECO:0000256" key="10">
    <source>
        <dbReference type="ARBA" id="ARBA00023125"/>
    </source>
</evidence>
<protein>
    <submittedName>
        <fullName evidence="17">Uncharacterized protein LOC113509094 isoform X1</fullName>
    </submittedName>
</protein>
<dbReference type="GO" id="GO:0006281">
    <property type="term" value="P:DNA repair"/>
    <property type="evidence" value="ECO:0007669"/>
    <property type="project" value="UniProtKB-KW"/>
</dbReference>
<feature type="compositionally biased region" description="Basic and acidic residues" evidence="14">
    <location>
        <begin position="922"/>
        <end position="935"/>
    </location>
</feature>
<dbReference type="InterPro" id="IPR052131">
    <property type="entry name" value="ATRX_domain-containing"/>
</dbReference>
<evidence type="ECO:0000256" key="6">
    <source>
        <dbReference type="ARBA" id="ARBA00022771"/>
    </source>
</evidence>
<reference evidence="17" key="1">
    <citation type="submission" date="2025-08" db="UniProtKB">
        <authorList>
            <consortium name="RefSeq"/>
        </authorList>
    </citation>
    <scope>IDENTIFICATION</scope>
    <source>
        <tissue evidence="17">Whole larvae</tissue>
    </source>
</reference>
<dbReference type="Pfam" id="PF17981">
    <property type="entry name" value="ADD_ATRX"/>
    <property type="match status" value="1"/>
</dbReference>
<dbReference type="KEGG" id="gmw:113509094"/>
<evidence type="ECO:0000256" key="4">
    <source>
        <dbReference type="ARBA" id="ARBA00022741"/>
    </source>
</evidence>
<proteinExistence type="inferred from homology"/>
<dbReference type="GO" id="GO:0031490">
    <property type="term" value="F:chromatin DNA binding"/>
    <property type="evidence" value="ECO:0007669"/>
    <property type="project" value="TreeGrafter"/>
</dbReference>
<dbReference type="SUPFAM" id="SSF57903">
    <property type="entry name" value="FYVE/PHD zinc finger"/>
    <property type="match status" value="1"/>
</dbReference>
<feature type="region of interest" description="Disordered" evidence="14">
    <location>
        <begin position="684"/>
        <end position="774"/>
    </location>
</feature>
<dbReference type="GO" id="GO:0003678">
    <property type="term" value="F:DNA helicase activity"/>
    <property type="evidence" value="ECO:0007669"/>
    <property type="project" value="UniProtKB-EC"/>
</dbReference>
<evidence type="ECO:0000256" key="3">
    <source>
        <dbReference type="ARBA" id="ARBA00022723"/>
    </source>
</evidence>
<evidence type="ECO:0000256" key="12">
    <source>
        <dbReference type="ARBA" id="ARBA00023242"/>
    </source>
</evidence>
<dbReference type="InterPro" id="IPR011011">
    <property type="entry name" value="Znf_FYVE_PHD"/>
</dbReference>
<evidence type="ECO:0000256" key="8">
    <source>
        <dbReference type="ARBA" id="ARBA00022833"/>
    </source>
</evidence>
<evidence type="ECO:0000313" key="17">
    <source>
        <dbReference type="RefSeq" id="XP_026748178.2"/>
    </source>
</evidence>
<feature type="domain" description="PHD-type" evidence="15">
    <location>
        <begin position="53"/>
        <end position="191"/>
    </location>
</feature>
<feature type="compositionally biased region" description="Low complexity" evidence="14">
    <location>
        <begin position="1"/>
        <end position="12"/>
    </location>
</feature>
<dbReference type="CDD" id="cd11726">
    <property type="entry name" value="ADDz_ATRX"/>
    <property type="match status" value="1"/>
</dbReference>
<evidence type="ECO:0000256" key="14">
    <source>
        <dbReference type="SAM" id="MobiDB-lite"/>
    </source>
</evidence>
<evidence type="ECO:0000256" key="13">
    <source>
        <dbReference type="ARBA" id="ARBA00047995"/>
    </source>
</evidence>
<organism evidence="16 17">
    <name type="scientific">Galleria mellonella</name>
    <name type="common">Greater wax moth</name>
    <dbReference type="NCBI Taxonomy" id="7137"/>
    <lineage>
        <taxon>Eukaryota</taxon>
        <taxon>Metazoa</taxon>
        <taxon>Ecdysozoa</taxon>
        <taxon>Arthropoda</taxon>
        <taxon>Hexapoda</taxon>
        <taxon>Insecta</taxon>
        <taxon>Pterygota</taxon>
        <taxon>Neoptera</taxon>
        <taxon>Endopterygota</taxon>
        <taxon>Lepidoptera</taxon>
        <taxon>Glossata</taxon>
        <taxon>Ditrysia</taxon>
        <taxon>Pyraloidea</taxon>
        <taxon>Pyralidae</taxon>
        <taxon>Galleriinae</taxon>
        <taxon>Galleria</taxon>
    </lineage>
</organism>
<gene>
    <name evidence="17" type="primary">LOC113509094</name>
</gene>
<keyword evidence="12" id="KW-0539">Nucleus</keyword>
<dbReference type="GO" id="GO:0016787">
    <property type="term" value="F:hydrolase activity"/>
    <property type="evidence" value="ECO:0007669"/>
    <property type="project" value="UniProtKB-KW"/>
</dbReference>
<keyword evidence="3" id="KW-0479">Metal-binding</keyword>
<dbReference type="InterPro" id="IPR013083">
    <property type="entry name" value="Znf_RING/FYVE/PHD"/>
</dbReference>
<keyword evidence="5" id="KW-0227">DNA damage</keyword>